<accession>A0A0U5BVN7</accession>
<dbReference type="AlphaFoldDB" id="A0A0U5BVN7"/>
<dbReference type="InterPro" id="IPR042529">
    <property type="entry name" value="IF_2B-like_C"/>
</dbReference>
<feature type="binding site" evidence="3">
    <location>
        <position position="223"/>
    </location>
    <ligand>
        <name>substrate</name>
    </ligand>
</feature>
<evidence type="ECO:0000256" key="4">
    <source>
        <dbReference type="SAM" id="Phobius"/>
    </source>
</evidence>
<keyword evidence="3" id="KW-0486">Methionine biosynthesis</keyword>
<dbReference type="UniPathway" id="UPA00904">
    <property type="reaction ID" value="UER00874"/>
</dbReference>
<keyword evidence="6" id="KW-1185">Reference proteome</keyword>
<dbReference type="PANTHER" id="PTHR43475">
    <property type="entry name" value="METHYLTHIORIBOSE-1-PHOSPHATE ISOMERASE"/>
    <property type="match status" value="1"/>
</dbReference>
<dbReference type="HAMAP" id="MF_01678">
    <property type="entry name" value="Salvage_MtnA"/>
    <property type="match status" value="1"/>
</dbReference>
<reference evidence="5 6" key="1">
    <citation type="journal article" date="2016" name="Int. J. Syst. Evol. Microbiol.">
        <title>Caldimicrobium thiodismutans sp. nov., a sulfur-disproportionating bacterium isolated from a hot spring, and emended description of the genus Caldimicrobium.</title>
        <authorList>
            <person name="Kojima H."/>
            <person name="Umezawa K."/>
            <person name="Fukui M."/>
        </authorList>
    </citation>
    <scope>NUCLEOTIDE SEQUENCE [LARGE SCALE GENOMIC DNA]</scope>
    <source>
        <strain evidence="5 6">TF1</strain>
    </source>
</reference>
<evidence type="ECO:0000256" key="1">
    <source>
        <dbReference type="ARBA" id="ARBA00022605"/>
    </source>
</evidence>
<dbReference type="InterPro" id="IPR005251">
    <property type="entry name" value="IF-M1Pi"/>
</dbReference>
<keyword evidence="4" id="KW-0472">Membrane</keyword>
<dbReference type="InterPro" id="IPR000649">
    <property type="entry name" value="IF-2B-related"/>
</dbReference>
<evidence type="ECO:0000313" key="6">
    <source>
        <dbReference type="Proteomes" id="UP000068196"/>
    </source>
</evidence>
<feature type="transmembrane region" description="Helical" evidence="4">
    <location>
        <begin position="57"/>
        <end position="77"/>
    </location>
</feature>
<dbReference type="PANTHER" id="PTHR43475:SF1">
    <property type="entry name" value="METHYLTHIORIBOSE-1-PHOSPHATE ISOMERASE"/>
    <property type="match status" value="1"/>
</dbReference>
<comment type="pathway">
    <text evidence="3">Amino-acid biosynthesis; L-methionine biosynthesis via salvage pathway; L-methionine from S-methyl-5-thio-alpha-D-ribose 1-phosphate: step 1/6.</text>
</comment>
<dbReference type="InterPro" id="IPR011559">
    <property type="entry name" value="Initiation_fac_2B_a/b/d"/>
</dbReference>
<dbReference type="KEGG" id="cthi:THC_0279"/>
<dbReference type="GO" id="GO:0019509">
    <property type="term" value="P:L-methionine salvage from methylthioadenosine"/>
    <property type="evidence" value="ECO:0007669"/>
    <property type="project" value="UniProtKB-UniRule"/>
</dbReference>
<keyword evidence="2 3" id="KW-0413">Isomerase</keyword>
<dbReference type="NCBIfam" id="TIGR00524">
    <property type="entry name" value="eIF-2B_rel"/>
    <property type="match status" value="1"/>
</dbReference>
<dbReference type="PATRIC" id="fig|1653476.3.peg.282"/>
<dbReference type="Gene3D" id="3.40.50.10470">
    <property type="entry name" value="Translation initiation factor eif-2b, domain 2"/>
    <property type="match status" value="1"/>
</dbReference>
<keyword evidence="4" id="KW-1133">Transmembrane helix</keyword>
<dbReference type="InterPro" id="IPR027363">
    <property type="entry name" value="M1Pi_N"/>
</dbReference>
<evidence type="ECO:0000313" key="5">
    <source>
        <dbReference type="EMBL" id="BAU22677.1"/>
    </source>
</evidence>
<keyword evidence="4" id="KW-0812">Transmembrane</keyword>
<dbReference type="Pfam" id="PF01008">
    <property type="entry name" value="IF-2B"/>
    <property type="match status" value="1"/>
</dbReference>
<dbReference type="Gene3D" id="1.20.120.420">
    <property type="entry name" value="translation initiation factor eif-2b, domain 1"/>
    <property type="match status" value="1"/>
</dbReference>
<dbReference type="Proteomes" id="UP000068196">
    <property type="component" value="Chromosome"/>
</dbReference>
<dbReference type="STRING" id="1653476.THC_0279"/>
<dbReference type="FunFam" id="1.20.120.420:FF:000003">
    <property type="entry name" value="Methylthioribose-1-phosphate isomerase"/>
    <property type="match status" value="1"/>
</dbReference>
<feature type="binding site" evidence="3">
    <location>
        <position position="108"/>
    </location>
    <ligand>
        <name>substrate</name>
    </ligand>
</feature>
<organism evidence="5 6">
    <name type="scientific">Caldimicrobium thiodismutans</name>
    <dbReference type="NCBI Taxonomy" id="1653476"/>
    <lineage>
        <taxon>Bacteria</taxon>
        <taxon>Pseudomonadati</taxon>
        <taxon>Thermodesulfobacteriota</taxon>
        <taxon>Thermodesulfobacteria</taxon>
        <taxon>Thermodesulfobacteriales</taxon>
        <taxon>Thermodesulfobacteriaceae</taxon>
        <taxon>Caldimicrobium</taxon>
    </lineage>
</organism>
<dbReference type="FunFam" id="3.40.50.10470:FF:000006">
    <property type="entry name" value="Methylthioribose-1-phosphate isomerase"/>
    <property type="match status" value="1"/>
</dbReference>
<dbReference type="InterPro" id="IPR037171">
    <property type="entry name" value="NagB/RpiA_transferase-like"/>
</dbReference>
<sequence length="374" mass="41299">MKKIKDNLIEPKEADFIKAFYWENSSLFILDQRKLPLKEIYYKANTLKKVRYSIKEMLVRGAPAIGIVTAIGVYIGLKEAQSKLTFPLAKKNLLSLFVRIEKSLSSARPTAVNLFWALKRMKGVFQGFINKIPEGNLGQRAFEELLKSLQKEALSIWEEDILANFKMGEYGSNLLPEGGILTHCNTGALATGGYGTALGVIRRAYEKGKKIFIWVDETRPFLQGARLTAWELSKLKIPYKIITDNSAGYLMKKGKVRAIIVGADRIASNGDTANKIGTYSLSVLAKEHGIPFYIAAPSSTFDLTLASGEGIPVEVRNEKEVLTCKRKLIAPAGAQAMNLAFDVTPAENITAIITEKGIIVPPFSQNILNVLKNG</sequence>
<evidence type="ECO:0000256" key="3">
    <source>
        <dbReference type="HAMAP-Rule" id="MF_01678"/>
    </source>
</evidence>
<dbReference type="EMBL" id="AP014945">
    <property type="protein sequence ID" value="BAU22677.1"/>
    <property type="molecule type" value="Genomic_DNA"/>
</dbReference>
<name>A0A0U5BVN7_9BACT</name>
<dbReference type="GO" id="GO:0046523">
    <property type="term" value="F:S-methyl-5-thioribose-1-phosphate isomerase activity"/>
    <property type="evidence" value="ECO:0007669"/>
    <property type="project" value="UniProtKB-UniRule"/>
</dbReference>
<evidence type="ECO:0000256" key="2">
    <source>
        <dbReference type="ARBA" id="ARBA00023235"/>
    </source>
</evidence>
<reference evidence="6" key="2">
    <citation type="journal article" date="2016" name="Int. J. Syst. Evol. Microbiol.">
        <title>Caldimicrobium thiodismutans sp. nov., a sulfur-disproportionating bacterium isolated from a hot spring.</title>
        <authorList>
            <person name="Kojima H."/>
            <person name="Umezawa K."/>
            <person name="Fukui M."/>
        </authorList>
    </citation>
    <scope>NUCLEOTIDE SEQUENCE [LARGE SCALE GENOMIC DNA]</scope>
    <source>
        <strain evidence="6">TF1</strain>
    </source>
</reference>
<comment type="catalytic activity">
    <reaction evidence="3">
        <text>5-(methylsulfanyl)-alpha-D-ribose 1-phosphate = 5-(methylsulfanyl)-D-ribulose 1-phosphate</text>
        <dbReference type="Rhea" id="RHEA:19989"/>
        <dbReference type="ChEBI" id="CHEBI:58533"/>
        <dbReference type="ChEBI" id="CHEBI:58548"/>
        <dbReference type="EC" id="5.3.1.23"/>
    </reaction>
</comment>
<gene>
    <name evidence="3" type="primary">mtnA</name>
    <name evidence="5" type="ORF">THC_0279</name>
</gene>
<proteinExistence type="inferred from homology"/>
<dbReference type="NCBIfam" id="TIGR00512">
    <property type="entry name" value="salvage_mtnA"/>
    <property type="match status" value="1"/>
</dbReference>
<feature type="binding site" evidence="3">
    <location>
        <begin position="60"/>
        <end position="62"/>
    </location>
    <ligand>
        <name>substrate</name>
    </ligand>
</feature>
<comment type="function">
    <text evidence="3">Catalyzes the interconversion of methylthioribose-1-phosphate (MTR-1-P) into methylthioribulose-1-phosphate (MTRu-1-P).</text>
</comment>
<dbReference type="NCBIfam" id="NF004326">
    <property type="entry name" value="PRK05720.1"/>
    <property type="match status" value="1"/>
</dbReference>
<feature type="active site" description="Proton donor" evidence="3">
    <location>
        <position position="264"/>
    </location>
</feature>
<dbReference type="SUPFAM" id="SSF100950">
    <property type="entry name" value="NagB/RpiA/CoA transferase-like"/>
    <property type="match status" value="1"/>
</dbReference>
<dbReference type="EC" id="5.3.1.23" evidence="3"/>
<feature type="site" description="Transition state stabilizer" evidence="3">
    <location>
        <position position="184"/>
    </location>
</feature>
<protein>
    <recommendedName>
        <fullName evidence="3">Methylthioribose-1-phosphate isomerase</fullName>
        <shortName evidence="3">M1Pi</shortName>
        <shortName evidence="3">MTR-1-P isomerase</shortName>
        <ecNumber evidence="3">5.3.1.23</ecNumber>
    </recommendedName>
    <alternativeName>
        <fullName evidence="3">S-methyl-5-thioribose-1-phosphate isomerase</fullName>
    </alternativeName>
</protein>
<keyword evidence="1 3" id="KW-0028">Amino-acid biosynthesis</keyword>
<feature type="binding site" evidence="3">
    <location>
        <begin position="274"/>
        <end position="275"/>
    </location>
    <ligand>
        <name>substrate</name>
    </ligand>
</feature>
<comment type="similarity">
    <text evidence="3">Belongs to the EIF-2B alpha/beta/delta subunits family. MtnA subfamily.</text>
</comment>